<feature type="compositionally biased region" description="Low complexity" evidence="1">
    <location>
        <begin position="15"/>
        <end position="24"/>
    </location>
</feature>
<protein>
    <submittedName>
        <fullName evidence="2">Uncharacterized protein</fullName>
    </submittedName>
</protein>
<feature type="region of interest" description="Disordered" evidence="1">
    <location>
        <begin position="1"/>
        <end position="24"/>
    </location>
</feature>
<dbReference type="AlphaFoldDB" id="A0A6N7ZIT7"/>
<organism evidence="2 3">
    <name type="scientific">Cellulosimicrobium composti</name>
    <dbReference type="NCBI Taxonomy" id="2672572"/>
    <lineage>
        <taxon>Bacteria</taxon>
        <taxon>Bacillati</taxon>
        <taxon>Actinomycetota</taxon>
        <taxon>Actinomycetes</taxon>
        <taxon>Micrococcales</taxon>
        <taxon>Promicromonosporaceae</taxon>
        <taxon>Cellulosimicrobium</taxon>
    </lineage>
</organism>
<accession>A0A6N7ZIT7</accession>
<sequence>MTPGVRRPRRGRRGGPPAAQGARSSGPFAALAALLAAATLTACGGQETTGTARWHVAPDADAGASAVPIVVEHRARCETYQGVDVVESDDAVTITVRVDVRATDAGSACPDVATARTVEVPLGAPLGTRTVDGPGHTEAPDPG</sequence>
<name>A0A6N7ZIT7_9MICO</name>
<evidence type="ECO:0000313" key="2">
    <source>
        <dbReference type="EMBL" id="MTG89240.1"/>
    </source>
</evidence>
<feature type="compositionally biased region" description="Basic residues" evidence="1">
    <location>
        <begin position="1"/>
        <end position="13"/>
    </location>
</feature>
<reference evidence="2 3" key="1">
    <citation type="submission" date="2019-11" db="EMBL/GenBank/DDBJ databases">
        <title>Cellulosimicrobium composti sp. nov. isolated from a compost.</title>
        <authorList>
            <person name="Yang Y."/>
        </authorList>
    </citation>
    <scope>NUCLEOTIDE SEQUENCE [LARGE SCALE GENOMIC DNA]</scope>
    <source>
        <strain evidence="2 3">BIT-GX5</strain>
    </source>
</reference>
<dbReference type="Proteomes" id="UP000440668">
    <property type="component" value="Unassembled WGS sequence"/>
</dbReference>
<dbReference type="RefSeq" id="WP_155099081.1">
    <property type="nucleotide sequence ID" value="NZ_WMKA01000018.1"/>
</dbReference>
<comment type="caution">
    <text evidence="2">The sequence shown here is derived from an EMBL/GenBank/DDBJ whole genome shotgun (WGS) entry which is preliminary data.</text>
</comment>
<evidence type="ECO:0000313" key="3">
    <source>
        <dbReference type="Proteomes" id="UP000440668"/>
    </source>
</evidence>
<dbReference type="EMBL" id="WMKA01000018">
    <property type="protein sequence ID" value="MTG89240.1"/>
    <property type="molecule type" value="Genomic_DNA"/>
</dbReference>
<evidence type="ECO:0000256" key="1">
    <source>
        <dbReference type="SAM" id="MobiDB-lite"/>
    </source>
</evidence>
<gene>
    <name evidence="2" type="ORF">GJV82_09820</name>
</gene>
<proteinExistence type="predicted"/>
<feature type="region of interest" description="Disordered" evidence="1">
    <location>
        <begin position="124"/>
        <end position="143"/>
    </location>
</feature>